<proteinExistence type="predicted"/>
<keyword evidence="1" id="KW-0812">Transmembrane</keyword>
<dbReference type="Gene3D" id="2.70.70.10">
    <property type="entry name" value="Glucose Permease (Domain IIA)"/>
    <property type="match status" value="1"/>
</dbReference>
<organism evidence="3 4">
    <name type="scientific">Fundidesulfovibrio magnetotacticus</name>
    <dbReference type="NCBI Taxonomy" id="2730080"/>
    <lineage>
        <taxon>Bacteria</taxon>
        <taxon>Pseudomonadati</taxon>
        <taxon>Thermodesulfobacteriota</taxon>
        <taxon>Desulfovibrionia</taxon>
        <taxon>Desulfovibrionales</taxon>
        <taxon>Desulfovibrionaceae</taxon>
        <taxon>Fundidesulfovibrio</taxon>
    </lineage>
</organism>
<dbReference type="CDD" id="cd12797">
    <property type="entry name" value="M23_peptidase"/>
    <property type="match status" value="1"/>
</dbReference>
<feature type="transmembrane region" description="Helical" evidence="1">
    <location>
        <begin position="26"/>
        <end position="46"/>
    </location>
</feature>
<keyword evidence="4" id="KW-1185">Reference proteome</keyword>
<dbReference type="InterPro" id="IPR050570">
    <property type="entry name" value="Cell_wall_metabolism_enzyme"/>
</dbReference>
<dbReference type="InterPro" id="IPR016047">
    <property type="entry name" value="M23ase_b-sheet_dom"/>
</dbReference>
<evidence type="ECO:0000313" key="4">
    <source>
        <dbReference type="Proteomes" id="UP000494245"/>
    </source>
</evidence>
<sequence length="305" mass="32508">MPTPSRFEIFRDDHGRYRRVSPRKGLALAAVVFLVLVAAGNVWWFAASLTRPALEDDTEERRRLSSLRGPSLEHIEARAREIAEGVARLKEGEERFDALVTLDKEAARAIREARAALGGQQGDESPGDILTRMEMRAAFARAMNRPVKLAVTDGTAIMALLPTGGQPMGAAPDAWPVRGVLSSEFGARLSPFAGQEEFHKGVDIMAPAGSPVRAPAPGVVTFAGRDAEGSLALVLDHGGGYTTLFSHLQGLDAKAGDPVLRGQAIASVGTEGRSTGPHLHYEVRLFGVPVNPAPYLGQAPRAAQP</sequence>
<dbReference type="AlphaFoldDB" id="A0A6V8LNG0"/>
<evidence type="ECO:0000313" key="3">
    <source>
        <dbReference type="EMBL" id="GFK92540.1"/>
    </source>
</evidence>
<evidence type="ECO:0000259" key="2">
    <source>
        <dbReference type="Pfam" id="PF01551"/>
    </source>
</evidence>
<dbReference type="EC" id="3.4.24.-" evidence="3"/>
<dbReference type="EMBL" id="BLTE01000001">
    <property type="protein sequence ID" value="GFK92540.1"/>
    <property type="molecule type" value="Genomic_DNA"/>
</dbReference>
<gene>
    <name evidence="3" type="primary">mepM_1</name>
    <name evidence="3" type="ORF">NNJEOMEG_00365</name>
</gene>
<dbReference type="GO" id="GO:0004222">
    <property type="term" value="F:metalloendopeptidase activity"/>
    <property type="evidence" value="ECO:0007669"/>
    <property type="project" value="TreeGrafter"/>
</dbReference>
<keyword evidence="1" id="KW-1133">Transmembrane helix</keyword>
<name>A0A6V8LNG0_9BACT</name>
<dbReference type="PANTHER" id="PTHR21666:SF270">
    <property type="entry name" value="MUREIN HYDROLASE ACTIVATOR ENVC"/>
    <property type="match status" value="1"/>
</dbReference>
<protein>
    <submittedName>
        <fullName evidence="3">Murein DD-endopeptidase MepM</fullName>
        <ecNumber evidence="3">3.4.24.-</ecNumber>
    </submittedName>
</protein>
<dbReference type="Pfam" id="PF01551">
    <property type="entry name" value="Peptidase_M23"/>
    <property type="match status" value="1"/>
</dbReference>
<dbReference type="PANTHER" id="PTHR21666">
    <property type="entry name" value="PEPTIDASE-RELATED"/>
    <property type="match status" value="1"/>
</dbReference>
<keyword evidence="3" id="KW-0378">Hydrolase</keyword>
<reference evidence="3 4" key="1">
    <citation type="submission" date="2020-04" db="EMBL/GenBank/DDBJ databases">
        <authorList>
            <consortium name="Desulfovibrio sp. FSS-1 genome sequencing consortium"/>
            <person name="Shimoshige H."/>
            <person name="Kobayashi H."/>
            <person name="Maekawa T."/>
        </authorList>
    </citation>
    <scope>NUCLEOTIDE SEQUENCE [LARGE SCALE GENOMIC DNA]</scope>
    <source>
        <strain evidence="3 4">SIID29052-01</strain>
    </source>
</reference>
<feature type="domain" description="M23ase beta-sheet core" evidence="2">
    <location>
        <begin position="198"/>
        <end position="292"/>
    </location>
</feature>
<accession>A0A6V8LNG0</accession>
<keyword evidence="1" id="KW-0472">Membrane</keyword>
<reference evidence="3 4" key="2">
    <citation type="submission" date="2020-05" db="EMBL/GenBank/DDBJ databases">
        <title>Draft genome sequence of Desulfovibrio sp. strainFSS-1.</title>
        <authorList>
            <person name="Shimoshige H."/>
            <person name="Kobayashi H."/>
            <person name="Maekawa T."/>
        </authorList>
    </citation>
    <scope>NUCLEOTIDE SEQUENCE [LARGE SCALE GENOMIC DNA]</scope>
    <source>
        <strain evidence="3 4">SIID29052-01</strain>
    </source>
</reference>
<dbReference type="InterPro" id="IPR011055">
    <property type="entry name" value="Dup_hybrid_motif"/>
</dbReference>
<comment type="caution">
    <text evidence="3">The sequence shown here is derived from an EMBL/GenBank/DDBJ whole genome shotgun (WGS) entry which is preliminary data.</text>
</comment>
<dbReference type="RefSeq" id="WP_173080708.1">
    <property type="nucleotide sequence ID" value="NZ_BLTE01000001.1"/>
</dbReference>
<dbReference type="SUPFAM" id="SSF51261">
    <property type="entry name" value="Duplicated hybrid motif"/>
    <property type="match status" value="1"/>
</dbReference>
<evidence type="ECO:0000256" key="1">
    <source>
        <dbReference type="SAM" id="Phobius"/>
    </source>
</evidence>
<dbReference type="Proteomes" id="UP000494245">
    <property type="component" value="Unassembled WGS sequence"/>
</dbReference>